<evidence type="ECO:0000313" key="1">
    <source>
        <dbReference type="EMBL" id="ADY13002.1"/>
    </source>
</evidence>
<keyword evidence="2" id="KW-1185">Reference proteome</keyword>
<dbReference type="HOGENOM" id="CLU_690590_0_0_12"/>
<accession>F0RVL0</accession>
<reference evidence="2" key="1">
    <citation type="submission" date="2011-02" db="EMBL/GenBank/DDBJ databases">
        <title>Complete sequence of Spirochaeta sp. Buddy.</title>
        <authorList>
            <person name="Lucas S."/>
            <person name="Copeland A."/>
            <person name="Lapidus A."/>
            <person name="Cheng J.-F."/>
            <person name="Goodwin L."/>
            <person name="Pitluck S."/>
            <person name="Zeytun A."/>
            <person name="Detter J.C."/>
            <person name="Han C."/>
            <person name="Tapia R."/>
            <person name="Land M."/>
            <person name="Hauser L."/>
            <person name="Kyrpides N."/>
            <person name="Ivanova N."/>
            <person name="Mikhailova N."/>
            <person name="Pagani I."/>
            <person name="Ritalahti K.M."/>
            <person name="Loeffler F.E."/>
            <person name="Woyke T."/>
        </authorList>
    </citation>
    <scope>NUCLEOTIDE SEQUENCE [LARGE SCALE GENOMIC DNA]</scope>
    <source>
        <strain evidence="2">ATCC BAA-1886 / DSM 22777 / Buddy</strain>
    </source>
</reference>
<proteinExistence type="predicted"/>
<organism evidence="1 2">
    <name type="scientific">Sphaerochaeta globosa (strain ATCC BAA-1886 / DSM 22777 / Buddy)</name>
    <name type="common">Spirochaeta sp. (strain Buddy)</name>
    <dbReference type="NCBI Taxonomy" id="158189"/>
    <lineage>
        <taxon>Bacteria</taxon>
        <taxon>Pseudomonadati</taxon>
        <taxon>Spirochaetota</taxon>
        <taxon>Spirochaetia</taxon>
        <taxon>Spirochaetales</taxon>
        <taxon>Sphaerochaetaceae</taxon>
        <taxon>Sphaerochaeta</taxon>
    </lineage>
</organism>
<dbReference type="RefSeq" id="WP_013606853.1">
    <property type="nucleotide sequence ID" value="NC_015152.1"/>
</dbReference>
<dbReference type="EMBL" id="CP002541">
    <property type="protein sequence ID" value="ADY13002.1"/>
    <property type="molecule type" value="Genomic_DNA"/>
</dbReference>
<dbReference type="Proteomes" id="UP000008466">
    <property type="component" value="Chromosome"/>
</dbReference>
<dbReference type="KEGG" id="sbu:SpiBuddy_1177"/>
<name>F0RVL0_SPHGB</name>
<gene>
    <name evidence="1" type="ordered locus">SpiBuddy_1177</name>
</gene>
<sequence>MMKRKRYFLCLLLITLTVSVPLVALVLEASYVPESPLYLELAPGIFSDQSVVGTKLGTFIITSDGPFYNPSFLNTSEIGSGITMTGLYKDWEGGAYTTRTYLPFKVLSVSYPTGYGGSPVIETLYGDKWPMIEQNNQWDGVTITAKPFYVEIYLVNTNSDNGRRYDASLPANLGTDGRFFKLDTPYIINGSFSPYFSIGVAVSPEIGVGTYASGANSTITDPTEGVYVSVEGITGPDSTPILNPSSFTAVPGDPGTPGFYYGDAPELPTFVFNFHTQQASFLLESAISNQRSVVNQAKIEVLNGVSGTYYTQILTFNDNSPTNPEFLLLPLDGQGLPISYKLFLDTQHIIKGTPYTWENLTYGSNSKDLIIGEISQTEVDSRASGIYQGTITVTITTPN</sequence>
<evidence type="ECO:0000313" key="2">
    <source>
        <dbReference type="Proteomes" id="UP000008466"/>
    </source>
</evidence>
<protein>
    <submittedName>
        <fullName evidence="1">Uncharacterized protein</fullName>
    </submittedName>
</protein>
<dbReference type="AlphaFoldDB" id="F0RVL0"/>